<dbReference type="PROSITE" id="PS00108">
    <property type="entry name" value="PROTEIN_KINASE_ST"/>
    <property type="match status" value="1"/>
</dbReference>
<dbReference type="GO" id="GO:0016020">
    <property type="term" value="C:membrane"/>
    <property type="evidence" value="ECO:0007669"/>
    <property type="project" value="InterPro"/>
</dbReference>
<keyword evidence="12" id="KW-1185">Reference proteome</keyword>
<organism evidence="11 12">
    <name type="scientific">Paraglaciecola hydrolytica</name>
    <dbReference type="NCBI Taxonomy" id="1799789"/>
    <lineage>
        <taxon>Bacteria</taxon>
        <taxon>Pseudomonadati</taxon>
        <taxon>Pseudomonadota</taxon>
        <taxon>Gammaproteobacteria</taxon>
        <taxon>Alteromonadales</taxon>
        <taxon>Alteromonadaceae</taxon>
        <taxon>Paraglaciecola</taxon>
    </lineage>
</organism>
<evidence type="ECO:0000256" key="2">
    <source>
        <dbReference type="ARBA" id="ARBA00022527"/>
    </source>
</evidence>
<feature type="transmembrane region" description="Helical" evidence="8">
    <location>
        <begin position="434"/>
        <end position="459"/>
    </location>
</feature>
<dbReference type="CDD" id="cd06225">
    <property type="entry name" value="HAMP"/>
    <property type="match status" value="1"/>
</dbReference>
<dbReference type="PROSITE" id="PS50885">
    <property type="entry name" value="HAMP"/>
    <property type="match status" value="1"/>
</dbReference>
<keyword evidence="6" id="KW-0067">ATP-binding</keyword>
<evidence type="ECO:0000256" key="3">
    <source>
        <dbReference type="ARBA" id="ARBA00022679"/>
    </source>
</evidence>
<keyword evidence="8" id="KW-0472">Membrane</keyword>
<feature type="transmembrane region" description="Helical" evidence="8">
    <location>
        <begin position="275"/>
        <end position="297"/>
    </location>
</feature>
<protein>
    <recommendedName>
        <fullName evidence="1">non-specific serine/threonine protein kinase</fullName>
        <ecNumber evidence="1">2.7.11.1</ecNumber>
    </recommendedName>
</protein>
<comment type="caution">
    <text evidence="11">The sequence shown here is derived from an EMBL/GenBank/DDBJ whole genome shotgun (WGS) entry which is preliminary data.</text>
</comment>
<dbReference type="AlphaFoldDB" id="A0A136A0A2"/>
<feature type="domain" description="Protein kinase" evidence="9">
    <location>
        <begin position="1"/>
        <end position="269"/>
    </location>
</feature>
<dbReference type="Gene3D" id="3.30.200.20">
    <property type="entry name" value="Phosphorylase Kinase, domain 1"/>
    <property type="match status" value="1"/>
</dbReference>
<dbReference type="PANTHER" id="PTHR43289">
    <property type="entry name" value="MITOGEN-ACTIVATED PROTEIN KINASE KINASE KINASE 20-RELATED"/>
    <property type="match status" value="1"/>
</dbReference>
<keyword evidence="8" id="KW-1133">Transmembrane helix</keyword>
<dbReference type="Gene3D" id="6.10.340.10">
    <property type="match status" value="1"/>
</dbReference>
<dbReference type="SUPFAM" id="SSF158472">
    <property type="entry name" value="HAMP domain-like"/>
    <property type="match status" value="1"/>
</dbReference>
<proteinExistence type="predicted"/>
<feature type="domain" description="HAMP" evidence="10">
    <location>
        <begin position="456"/>
        <end position="508"/>
    </location>
</feature>
<evidence type="ECO:0000259" key="10">
    <source>
        <dbReference type="PROSITE" id="PS50885"/>
    </source>
</evidence>
<dbReference type="SUPFAM" id="SSF103190">
    <property type="entry name" value="Sensory domain-like"/>
    <property type="match status" value="1"/>
</dbReference>
<evidence type="ECO:0000313" key="12">
    <source>
        <dbReference type="Proteomes" id="UP000070299"/>
    </source>
</evidence>
<dbReference type="STRING" id="1799789.AX660_16530"/>
<dbReference type="InterPro" id="IPR011009">
    <property type="entry name" value="Kinase-like_dom_sf"/>
</dbReference>
<dbReference type="InterPro" id="IPR003660">
    <property type="entry name" value="HAMP_dom"/>
</dbReference>
<dbReference type="GO" id="GO:0004674">
    <property type="term" value="F:protein serine/threonine kinase activity"/>
    <property type="evidence" value="ECO:0007669"/>
    <property type="project" value="UniProtKB-KW"/>
</dbReference>
<keyword evidence="2" id="KW-0723">Serine/threonine-protein kinase</keyword>
<dbReference type="InterPro" id="IPR008271">
    <property type="entry name" value="Ser/Thr_kinase_AS"/>
</dbReference>
<gene>
    <name evidence="11" type="ORF">AX660_16530</name>
</gene>
<dbReference type="GO" id="GO:0007165">
    <property type="term" value="P:signal transduction"/>
    <property type="evidence" value="ECO:0007669"/>
    <property type="project" value="InterPro"/>
</dbReference>
<feature type="region of interest" description="Disordered" evidence="7">
    <location>
        <begin position="581"/>
        <end position="604"/>
    </location>
</feature>
<dbReference type="PANTHER" id="PTHR43289:SF6">
    <property type="entry name" value="SERINE_THREONINE-PROTEIN KINASE NEKL-3"/>
    <property type="match status" value="1"/>
</dbReference>
<dbReference type="Proteomes" id="UP000070299">
    <property type="component" value="Unassembled WGS sequence"/>
</dbReference>
<keyword evidence="4" id="KW-0547">Nucleotide-binding</keyword>
<keyword evidence="5" id="KW-0418">Kinase</keyword>
<dbReference type="Gene3D" id="1.10.510.10">
    <property type="entry name" value="Transferase(Phosphotransferase) domain 1"/>
    <property type="match status" value="1"/>
</dbReference>
<reference evidence="12" key="1">
    <citation type="submission" date="2016-02" db="EMBL/GenBank/DDBJ databases">
        <authorList>
            <person name="Schultz-Johansen M."/>
            <person name="Glaring M.A."/>
            <person name="Bech P.K."/>
            <person name="Stougaard P."/>
        </authorList>
    </citation>
    <scope>NUCLEOTIDE SEQUENCE [LARGE SCALE GENOMIC DNA]</scope>
    <source>
        <strain evidence="12">S66</strain>
    </source>
</reference>
<dbReference type="InterPro" id="IPR000719">
    <property type="entry name" value="Prot_kinase_dom"/>
</dbReference>
<keyword evidence="3" id="KW-0808">Transferase</keyword>
<evidence type="ECO:0000313" key="11">
    <source>
        <dbReference type="EMBL" id="KXI28679.1"/>
    </source>
</evidence>
<dbReference type="Pfam" id="PF00672">
    <property type="entry name" value="HAMP"/>
    <property type="match status" value="1"/>
</dbReference>
<keyword evidence="8" id="KW-0812">Transmembrane</keyword>
<dbReference type="EMBL" id="LSNE01000006">
    <property type="protein sequence ID" value="KXI28679.1"/>
    <property type="molecule type" value="Genomic_DNA"/>
</dbReference>
<dbReference type="Pfam" id="PF00069">
    <property type="entry name" value="Pkinase"/>
    <property type="match status" value="1"/>
</dbReference>
<evidence type="ECO:0000256" key="5">
    <source>
        <dbReference type="ARBA" id="ARBA00022777"/>
    </source>
</evidence>
<name>A0A136A0A2_9ALTE</name>
<evidence type="ECO:0000259" key="9">
    <source>
        <dbReference type="PROSITE" id="PS50011"/>
    </source>
</evidence>
<dbReference type="SMART" id="SM00304">
    <property type="entry name" value="HAMP"/>
    <property type="match status" value="1"/>
</dbReference>
<sequence>MAKVYKAYDPQINRAVAFKVLKEDLCVDEEYLSRFLREAKAAGALSHSNIVTVYDVGKINKTPYMMMELLEGKDLGDVLKEKKKMSVAETLVIGLQLAKALNYAHQSGIVHRDIKPDNIIVLPDGESIKVADFGIARMNESEEVQKTHVGSVLGTPRYMSPEQALGEEIDGRSDLFSVGVILYEMLSGAKAFDAGNIGTLMTQITQLQPEPLQKLCPGLPAGLRQIISKLLQKKPDKRFQTGGALAAALAKELASVREQEEEQRKHKYVPLKIRWSLYMSVIVAVIMLVSMTVVFTIQSRAMTSQAVDSGASFAKFIAIETAIPLLSEDWITLESFISEASSRDTFSYLIVTDRSGTIRGASDLSLVGQQYKLSESAEHVLEKDDLTTTSIELANGNKVFNINAPILFQNTEVGHIILGLSQASLEQVKSITGWLMLGLALVTISSVFVVLFIFGALLAKPLKILNRALQSYAEGHHDTRISLSRNDEIGELFTSFNKMAAAAHHTLATDEYEEIESSQPFEIKNTVETINKSVKTLLRKVKPKKSDNTATDASEEAPVNTMFENDETILASSLIELDSALTKSKPAKSEGPTSTTKSTGKKTK</sequence>
<dbReference type="EC" id="2.7.11.1" evidence="1"/>
<dbReference type="SMART" id="SM00220">
    <property type="entry name" value="S_TKc"/>
    <property type="match status" value="1"/>
</dbReference>
<evidence type="ECO:0000256" key="1">
    <source>
        <dbReference type="ARBA" id="ARBA00012513"/>
    </source>
</evidence>
<accession>A0A136A0A2</accession>
<evidence type="ECO:0000256" key="8">
    <source>
        <dbReference type="SAM" id="Phobius"/>
    </source>
</evidence>
<dbReference type="GO" id="GO:0005524">
    <property type="term" value="F:ATP binding"/>
    <property type="evidence" value="ECO:0007669"/>
    <property type="project" value="UniProtKB-KW"/>
</dbReference>
<feature type="compositionally biased region" description="Low complexity" evidence="7">
    <location>
        <begin position="589"/>
        <end position="598"/>
    </location>
</feature>
<evidence type="ECO:0000256" key="4">
    <source>
        <dbReference type="ARBA" id="ARBA00022741"/>
    </source>
</evidence>
<evidence type="ECO:0000256" key="7">
    <source>
        <dbReference type="SAM" id="MobiDB-lite"/>
    </source>
</evidence>
<evidence type="ECO:0000256" key="6">
    <source>
        <dbReference type="ARBA" id="ARBA00022840"/>
    </source>
</evidence>
<dbReference type="SUPFAM" id="SSF56112">
    <property type="entry name" value="Protein kinase-like (PK-like)"/>
    <property type="match status" value="1"/>
</dbReference>
<dbReference type="PROSITE" id="PS50011">
    <property type="entry name" value="PROTEIN_KINASE_DOM"/>
    <property type="match status" value="1"/>
</dbReference>
<dbReference type="CDD" id="cd14014">
    <property type="entry name" value="STKc_PknB_like"/>
    <property type="match status" value="1"/>
</dbReference>
<dbReference type="FunFam" id="1.10.510.10:FF:000021">
    <property type="entry name" value="Serine/threonine protein kinase"/>
    <property type="match status" value="1"/>
</dbReference>
<dbReference type="InterPro" id="IPR029151">
    <property type="entry name" value="Sensor-like_sf"/>
</dbReference>